<dbReference type="EMBL" id="CP024176">
    <property type="protein sequence ID" value="ATQ83840.1"/>
    <property type="molecule type" value="Genomic_DNA"/>
</dbReference>
<dbReference type="PANTHER" id="PTHR43041:SF1">
    <property type="entry name" value="METALLO-BETA-LACTAMASE DOMAIN-CONTAINING PROTEIN"/>
    <property type="match status" value="1"/>
</dbReference>
<dbReference type="Gene3D" id="3.60.15.10">
    <property type="entry name" value="Ribonuclease Z/Hydroxyacylglutathione hydrolase-like"/>
    <property type="match status" value="1"/>
</dbReference>
<dbReference type="PANTHER" id="PTHR43041">
    <property type="entry name" value="HYDROLASE, METALLO-BETA-LACTAMASE SUPERFAMILY"/>
    <property type="match status" value="1"/>
</dbReference>
<name>A0A1B8PQW8_FAUOS</name>
<dbReference type="AlphaFoldDB" id="A0A1B8PQW8"/>
<accession>A0A1B8PQW8</accession>
<reference evidence="1" key="1">
    <citation type="submission" date="2017-11" db="EMBL/GenBank/DDBJ databases">
        <title>Complete Genome Sequence from Moraxella oslensis YHS isolated from human skin.</title>
        <authorList>
            <person name="Lee K."/>
            <person name="Lim J.Y."/>
            <person name="Hwang I."/>
        </authorList>
    </citation>
    <scope>NUCLEOTIDE SEQUENCE</scope>
    <source>
        <strain evidence="1">YHS</strain>
    </source>
</reference>
<dbReference type="Pfam" id="PF19583">
    <property type="entry name" value="ODP"/>
    <property type="match status" value="1"/>
</dbReference>
<protein>
    <submittedName>
        <fullName evidence="1">MBL fold metallo-hydrolase</fullName>
    </submittedName>
</protein>
<dbReference type="CDD" id="cd07709">
    <property type="entry name" value="flavodiiron_proteins_MBL-fold"/>
    <property type="match status" value="1"/>
</dbReference>
<proteinExistence type="predicted"/>
<dbReference type="InterPro" id="IPR045761">
    <property type="entry name" value="ODP_dom"/>
</dbReference>
<dbReference type="SUPFAM" id="SSF56281">
    <property type="entry name" value="Metallo-hydrolase/oxidoreductase"/>
    <property type="match status" value="1"/>
</dbReference>
<evidence type="ECO:0000313" key="1">
    <source>
        <dbReference type="EMBL" id="ATQ83840.1"/>
    </source>
</evidence>
<dbReference type="SMART" id="SM00849">
    <property type="entry name" value="Lactamase_B"/>
    <property type="match status" value="1"/>
</dbReference>
<sequence>MSGKIIFDNGKHQCIMFSDLVKGDGIQSNQFLILHSDEETVGAVIDPGGDLTYTPLTLALLKHTDIKHIRYVIGSHQDPDIIASLPRWLLHTQANIVISRLWERFLPHLNSAFTTDRLQEGYLKRLIALPDEGAVLPLGKTQLFALPAHFLHSEGNFQFYDPISKILFSGDMGASLLGDADVPVEDFDAHIPTMRGFHQRYMVSNKVTRFWADAVRQLDVEMIVPQHGKSFVGKAMINRFLDWIGNLPCGVDLLTQDDYDYAGLINSVKVD</sequence>
<gene>
    <name evidence="1" type="ORF">YHS_08430</name>
</gene>
<organism evidence="1">
    <name type="scientific">Faucicola osloensis</name>
    <name type="common">Moraxella osloensis</name>
    <dbReference type="NCBI Taxonomy" id="34062"/>
    <lineage>
        <taxon>Bacteria</taxon>
        <taxon>Pseudomonadati</taxon>
        <taxon>Pseudomonadota</taxon>
        <taxon>Gammaproteobacteria</taxon>
        <taxon>Moraxellales</taxon>
        <taxon>Moraxellaceae</taxon>
        <taxon>Faucicola</taxon>
    </lineage>
</organism>
<dbReference type="InterPro" id="IPR001279">
    <property type="entry name" value="Metallo-B-lactamas"/>
</dbReference>
<dbReference type="InterPro" id="IPR036866">
    <property type="entry name" value="RibonucZ/Hydroxyglut_hydro"/>
</dbReference>
<dbReference type="OrthoDB" id="9768433at2"/>